<dbReference type="EMBL" id="CAFBAA010000016">
    <property type="protein sequence ID" value="CAB4842973.1"/>
    <property type="molecule type" value="Genomic_DNA"/>
</dbReference>
<reference evidence="1" key="1">
    <citation type="submission" date="2020-05" db="EMBL/GenBank/DDBJ databases">
        <authorList>
            <person name="Chiriac C."/>
            <person name="Salcher M."/>
            <person name="Ghai R."/>
            <person name="Kavagutti S V."/>
        </authorList>
    </citation>
    <scope>NUCLEOTIDE SEQUENCE</scope>
</reference>
<organism evidence="1">
    <name type="scientific">freshwater metagenome</name>
    <dbReference type="NCBI Taxonomy" id="449393"/>
    <lineage>
        <taxon>unclassified sequences</taxon>
        <taxon>metagenomes</taxon>
        <taxon>ecological metagenomes</taxon>
    </lineage>
</organism>
<protein>
    <submittedName>
        <fullName evidence="1">Unannotated protein</fullName>
    </submittedName>
</protein>
<gene>
    <name evidence="1" type="ORF">UFOPK3266_00764</name>
</gene>
<name>A0A6J7BEQ5_9ZZZZ</name>
<proteinExistence type="predicted"/>
<dbReference type="AlphaFoldDB" id="A0A6J7BEQ5"/>
<sequence length="210" mass="23672">MRGSYWQSFPTGSERGDAEIVRRAVGESAHHITELGVVINRTEDHPDTADLLLYLITTNSNICSTSINRVIHGLPRERYLRISLGGAQICRRLRKTLRYRRGISEVTYTFGSERTYSERILNALRQRSISEGGGSGSSIRRQLSPATSWNTGTLAVIDFVTVDCRSTVACWRRPTQFNLRISCDCREICRSVSLCCNHCIGSIARRTRSE</sequence>
<accession>A0A6J7BEQ5</accession>
<evidence type="ECO:0000313" key="1">
    <source>
        <dbReference type="EMBL" id="CAB4842973.1"/>
    </source>
</evidence>